<evidence type="ECO:0000256" key="1">
    <source>
        <dbReference type="ARBA" id="ARBA00010531"/>
    </source>
</evidence>
<keyword evidence="9" id="KW-1185">Reference proteome</keyword>
<evidence type="ECO:0000313" key="8">
    <source>
        <dbReference type="EMBL" id="QED23144.1"/>
    </source>
</evidence>
<reference evidence="8 9" key="1">
    <citation type="journal article" date="2019" name="ISME J.">
        <title>Deianiraea, an extracellular bacterium associated with the ciliate Paramecium, suggests an alternative scenario for the evolution of Rickettsiales.</title>
        <authorList>
            <person name="Castelli M."/>
            <person name="Sabaneyeva E."/>
            <person name="Lanzoni O."/>
            <person name="Lebedeva N."/>
            <person name="Floriano A.M."/>
            <person name="Gaiarsa S."/>
            <person name="Benken K."/>
            <person name="Modeo L."/>
            <person name="Bandi C."/>
            <person name="Potekhin A."/>
            <person name="Sassera D."/>
            <person name="Petroni G."/>
        </authorList>
    </citation>
    <scope>NUCLEOTIDE SEQUENCE [LARGE SCALE GENOMIC DNA]</scope>
    <source>
        <strain evidence="8">CyL4-1</strain>
    </source>
</reference>
<dbReference type="SUPFAM" id="SSF56808">
    <property type="entry name" value="Ribosomal protein L1"/>
    <property type="match status" value="1"/>
</dbReference>
<proteinExistence type="inferred from homology"/>
<dbReference type="GO" id="GO:0006417">
    <property type="term" value="P:regulation of translation"/>
    <property type="evidence" value="ECO:0007669"/>
    <property type="project" value="UniProtKB-KW"/>
</dbReference>
<dbReference type="PANTHER" id="PTHR36427">
    <property type="entry name" value="54S RIBOSOMAL PROTEIN L1, MITOCHONDRIAL"/>
    <property type="match status" value="1"/>
</dbReference>
<dbReference type="PIRSF" id="PIRSF002155">
    <property type="entry name" value="Ribosomal_L1"/>
    <property type="match status" value="1"/>
</dbReference>
<comment type="similarity">
    <text evidence="1">Belongs to the universal ribosomal protein uL1 family.</text>
</comment>
<dbReference type="InterPro" id="IPR023674">
    <property type="entry name" value="Ribosomal_uL1-like"/>
</dbReference>
<dbReference type="EMBL" id="CP029077">
    <property type="protein sequence ID" value="QED23144.1"/>
    <property type="molecule type" value="Genomic_DNA"/>
</dbReference>
<dbReference type="AlphaFoldDB" id="A0A5B8XFI2"/>
<evidence type="ECO:0000256" key="2">
    <source>
        <dbReference type="ARBA" id="ARBA00022491"/>
    </source>
</evidence>
<protein>
    <recommendedName>
        <fullName evidence="6">Large ribosomal subunit protein uL1</fullName>
    </recommendedName>
    <alternativeName>
        <fullName evidence="7">50S ribosomal protein L1</fullName>
    </alternativeName>
</protein>
<dbReference type="Pfam" id="PF00687">
    <property type="entry name" value="Ribosomal_L1"/>
    <property type="match status" value="1"/>
</dbReference>
<dbReference type="InterPro" id="IPR028364">
    <property type="entry name" value="Ribosomal_uL1/biogenesis"/>
</dbReference>
<keyword evidence="5" id="KW-0687">Ribonucleoprotein</keyword>
<dbReference type="InterPro" id="IPR016095">
    <property type="entry name" value="Ribosomal_uL1_3-a/b-sand"/>
</dbReference>
<gene>
    <name evidence="8" type="ORF">Deia_00338</name>
</gene>
<keyword evidence="3" id="KW-0810">Translation regulation</keyword>
<dbReference type="GO" id="GO:0006412">
    <property type="term" value="P:translation"/>
    <property type="evidence" value="ECO:0007669"/>
    <property type="project" value="InterPro"/>
</dbReference>
<dbReference type="GO" id="GO:0015934">
    <property type="term" value="C:large ribosomal subunit"/>
    <property type="evidence" value="ECO:0007669"/>
    <property type="project" value="InterPro"/>
</dbReference>
<accession>A0A5B8XFI2</accession>
<dbReference type="GO" id="GO:0003735">
    <property type="term" value="F:structural constituent of ribosome"/>
    <property type="evidence" value="ECO:0007669"/>
    <property type="project" value="InterPro"/>
</dbReference>
<dbReference type="Gene3D" id="3.40.50.790">
    <property type="match status" value="1"/>
</dbReference>
<sequence length="244" mass="27167">MASKRLHEIKSKFQIAETKPIEEALSLLLNYSKDTVTFKNGKTSAFKAKFNETISLEFELGIDGKRSDQMIKSFVRLPNGHGKSPNVIVISDSDLTSLDPNIFLCGGRDLLEQISSNKIDLRKYSICFTTESMMKDIASTGSSRVLGIAGIMPNIKNGTIFKTSEILKSEVQDTVLKNVMINSNKFGYVKCDIGKIDFESSKLLENTKEVFDRLNQLKPQSVTGVFVRRVCLSSTMGFVCKVIL</sequence>
<dbReference type="GO" id="GO:0003723">
    <property type="term" value="F:RNA binding"/>
    <property type="evidence" value="ECO:0007669"/>
    <property type="project" value="InterPro"/>
</dbReference>
<dbReference type="Proteomes" id="UP000321934">
    <property type="component" value="Chromosome"/>
</dbReference>
<dbReference type="PANTHER" id="PTHR36427:SF3">
    <property type="entry name" value="LARGE RIBOSOMAL SUBUNIT PROTEIN UL1M"/>
    <property type="match status" value="1"/>
</dbReference>
<evidence type="ECO:0000256" key="3">
    <source>
        <dbReference type="ARBA" id="ARBA00022845"/>
    </source>
</evidence>
<name>A0A5B8XFI2_9RICK</name>
<evidence type="ECO:0000256" key="7">
    <source>
        <dbReference type="ARBA" id="ARBA00035452"/>
    </source>
</evidence>
<dbReference type="Gene3D" id="3.30.190.20">
    <property type="match status" value="1"/>
</dbReference>
<evidence type="ECO:0000313" key="9">
    <source>
        <dbReference type="Proteomes" id="UP000321934"/>
    </source>
</evidence>
<evidence type="ECO:0000256" key="4">
    <source>
        <dbReference type="ARBA" id="ARBA00022980"/>
    </source>
</evidence>
<evidence type="ECO:0000256" key="6">
    <source>
        <dbReference type="ARBA" id="ARBA00035241"/>
    </source>
</evidence>
<dbReference type="InterPro" id="IPR002143">
    <property type="entry name" value="Ribosomal_uL1"/>
</dbReference>
<dbReference type="RefSeq" id="WP_146820436.1">
    <property type="nucleotide sequence ID" value="NZ_CP029077.1"/>
</dbReference>
<dbReference type="CDD" id="cd00403">
    <property type="entry name" value="Ribosomal_L1"/>
    <property type="match status" value="1"/>
</dbReference>
<organism evidence="8 9">
    <name type="scientific">Candidatus Deianiraea vastatrix</name>
    <dbReference type="NCBI Taxonomy" id="2163644"/>
    <lineage>
        <taxon>Bacteria</taxon>
        <taxon>Pseudomonadati</taxon>
        <taxon>Pseudomonadota</taxon>
        <taxon>Alphaproteobacteria</taxon>
        <taxon>Rickettsiales</taxon>
        <taxon>Candidatus Deianiraeaceae</taxon>
        <taxon>Candidatus Deianiraea</taxon>
    </lineage>
</organism>
<keyword evidence="2" id="KW-0678">Repressor</keyword>
<keyword evidence="4 8" id="KW-0689">Ribosomal protein</keyword>
<evidence type="ECO:0000256" key="5">
    <source>
        <dbReference type="ARBA" id="ARBA00023274"/>
    </source>
</evidence>
<dbReference type="OrthoDB" id="9803740at2"/>